<proteinExistence type="predicted"/>
<evidence type="ECO:0000313" key="1">
    <source>
        <dbReference type="EMBL" id="CAJ1409186.1"/>
    </source>
</evidence>
<dbReference type="EMBL" id="CAUJNA010003757">
    <property type="protein sequence ID" value="CAJ1409186.1"/>
    <property type="molecule type" value="Genomic_DNA"/>
</dbReference>
<dbReference type="Proteomes" id="UP001178507">
    <property type="component" value="Unassembled WGS sequence"/>
</dbReference>
<name>A0AA36JQ76_9DINO</name>
<sequence>MMKKSGKAAAGGRMAAAHRARMEDFQLPGGSCHKSDDSAHCRDCFETSMCQHPYCGTCSFCTGEDFDRDRELLDYQCMCYKCAKAMNRCCGCGKAFGGKPNEVSLPLTHAGRRGGDFLPSPDVEDDVEDQLWEERMEAALELAQEHSGYSKFHDSYPPLFNELWDRYDPRHRGHITAVEAEAFANDMVARGWSDWKPSKRDTKLWKLSSRSKAALPLPMFAGGVESLFLWARCVHAKHGDMLPGGPGSHVNQNPPARQLEEKYGSISLEHFAEASENSDFEV</sequence>
<comment type="caution">
    <text evidence="1">The sequence shown here is derived from an EMBL/GenBank/DDBJ whole genome shotgun (WGS) entry which is preliminary data.</text>
</comment>
<keyword evidence="2" id="KW-1185">Reference proteome</keyword>
<accession>A0AA36JQ76</accession>
<gene>
    <name evidence="1" type="ORF">EVOR1521_LOCUS30356</name>
</gene>
<protein>
    <submittedName>
        <fullName evidence="1">Uncharacterized protein</fullName>
    </submittedName>
</protein>
<dbReference type="AlphaFoldDB" id="A0AA36JQ76"/>
<reference evidence="1" key="1">
    <citation type="submission" date="2023-08" db="EMBL/GenBank/DDBJ databases">
        <authorList>
            <person name="Chen Y."/>
            <person name="Shah S."/>
            <person name="Dougan E. K."/>
            <person name="Thang M."/>
            <person name="Chan C."/>
        </authorList>
    </citation>
    <scope>NUCLEOTIDE SEQUENCE</scope>
</reference>
<organism evidence="1 2">
    <name type="scientific">Effrenium voratum</name>
    <dbReference type="NCBI Taxonomy" id="2562239"/>
    <lineage>
        <taxon>Eukaryota</taxon>
        <taxon>Sar</taxon>
        <taxon>Alveolata</taxon>
        <taxon>Dinophyceae</taxon>
        <taxon>Suessiales</taxon>
        <taxon>Symbiodiniaceae</taxon>
        <taxon>Effrenium</taxon>
    </lineage>
</organism>
<evidence type="ECO:0000313" key="2">
    <source>
        <dbReference type="Proteomes" id="UP001178507"/>
    </source>
</evidence>